<protein>
    <recommendedName>
        <fullName evidence="5">HTH-type transcriptional regulator RipA</fullName>
    </recommendedName>
    <alternativeName>
        <fullName evidence="6">Repressor of iron proteins A</fullName>
    </alternativeName>
</protein>
<evidence type="ECO:0000256" key="2">
    <source>
        <dbReference type="ARBA" id="ARBA00023015"/>
    </source>
</evidence>
<dbReference type="InterPro" id="IPR018062">
    <property type="entry name" value="HTH_AraC-typ_CS"/>
</dbReference>
<feature type="region of interest" description="Disordered" evidence="7">
    <location>
        <begin position="1"/>
        <end position="38"/>
    </location>
</feature>
<keyword evidence="10" id="KW-1185">Reference proteome</keyword>
<dbReference type="PANTHER" id="PTHR11019:SF199">
    <property type="entry name" value="HTH-TYPE TRANSCRIPTIONAL REGULATOR NIMR"/>
    <property type="match status" value="1"/>
</dbReference>
<evidence type="ECO:0000256" key="4">
    <source>
        <dbReference type="ARBA" id="ARBA00023163"/>
    </source>
</evidence>
<dbReference type="GO" id="GO:0003700">
    <property type="term" value="F:DNA-binding transcription factor activity"/>
    <property type="evidence" value="ECO:0007669"/>
    <property type="project" value="InterPro"/>
</dbReference>
<evidence type="ECO:0000256" key="7">
    <source>
        <dbReference type="SAM" id="MobiDB-lite"/>
    </source>
</evidence>
<feature type="compositionally biased region" description="Polar residues" evidence="7">
    <location>
        <begin position="1"/>
        <end position="10"/>
    </location>
</feature>
<keyword evidence="2" id="KW-0805">Transcription regulation</keyword>
<accession>A0A941AWR1</accession>
<organism evidence="9 10">
    <name type="scientific">Streptomyces tagetis</name>
    <dbReference type="NCBI Taxonomy" id="2820809"/>
    <lineage>
        <taxon>Bacteria</taxon>
        <taxon>Bacillati</taxon>
        <taxon>Actinomycetota</taxon>
        <taxon>Actinomycetes</taxon>
        <taxon>Kitasatosporales</taxon>
        <taxon>Streptomycetaceae</taxon>
        <taxon>Streptomyces</taxon>
    </lineage>
</organism>
<dbReference type="EMBL" id="JAGPNL010000001">
    <property type="protein sequence ID" value="MBQ0825084.1"/>
    <property type="molecule type" value="Genomic_DNA"/>
</dbReference>
<reference evidence="9" key="1">
    <citation type="submission" date="2021-04" db="EMBL/GenBank/DDBJ databases">
        <title>Genome seq and assembly of Streptomyces sp. RG38.</title>
        <authorList>
            <person name="Chhetri G."/>
        </authorList>
    </citation>
    <scope>NUCLEOTIDE SEQUENCE</scope>
    <source>
        <strain evidence="9">RG38</strain>
    </source>
</reference>
<dbReference type="Proteomes" id="UP000677875">
    <property type="component" value="Unassembled WGS sequence"/>
</dbReference>
<evidence type="ECO:0000256" key="3">
    <source>
        <dbReference type="ARBA" id="ARBA00023125"/>
    </source>
</evidence>
<keyword evidence="4" id="KW-0804">Transcription</keyword>
<sequence length="277" mass="30053">MEGRTASGSPDTPRPTGTTDSARAGATSTTAGPAASPILCIDRDTARDHELLHLHAHPEPMLTWSSTATLMGTVARRDWLIPPGYGFWVPGGIEHSGAVLHPGHMVTITFAADGCPLTWTEPTCFTVGPLLREIITHLHRIAPDDHSRPAAEALMFELLTPLPAHHIHVTLPVDPRARTIAEQLIAHPDDQRELTAWADHVHAGTRTLSRLFRAETGLNFAAWRTQVRIRAAIPMLADGTSVNATARAVGYRKPSAFIAAFRRVTGQTPGTYLPQLR</sequence>
<dbReference type="FunFam" id="1.10.10.60:FF:000132">
    <property type="entry name" value="AraC family transcriptional regulator"/>
    <property type="match status" value="1"/>
</dbReference>
<comment type="caution">
    <text evidence="9">The sequence shown here is derived from an EMBL/GenBank/DDBJ whole genome shotgun (WGS) entry which is preliminary data.</text>
</comment>
<evidence type="ECO:0000256" key="5">
    <source>
        <dbReference type="ARBA" id="ARBA00074140"/>
    </source>
</evidence>
<evidence type="ECO:0000313" key="9">
    <source>
        <dbReference type="EMBL" id="MBQ0825084.1"/>
    </source>
</evidence>
<evidence type="ECO:0000259" key="8">
    <source>
        <dbReference type="PROSITE" id="PS01124"/>
    </source>
</evidence>
<feature type="compositionally biased region" description="Low complexity" evidence="7">
    <location>
        <begin position="16"/>
        <end position="36"/>
    </location>
</feature>
<dbReference type="PROSITE" id="PS00041">
    <property type="entry name" value="HTH_ARAC_FAMILY_1"/>
    <property type="match status" value="1"/>
</dbReference>
<evidence type="ECO:0000256" key="6">
    <source>
        <dbReference type="ARBA" id="ARBA00079449"/>
    </source>
</evidence>
<dbReference type="InterPro" id="IPR018060">
    <property type="entry name" value="HTH_AraC"/>
</dbReference>
<gene>
    <name evidence="9" type="ORF">J5Y05_00940</name>
</gene>
<dbReference type="Pfam" id="PF12833">
    <property type="entry name" value="HTH_18"/>
    <property type="match status" value="1"/>
</dbReference>
<dbReference type="AlphaFoldDB" id="A0A941AWR1"/>
<dbReference type="PANTHER" id="PTHR11019">
    <property type="entry name" value="HTH-TYPE TRANSCRIPTIONAL REGULATOR NIMR"/>
    <property type="match status" value="1"/>
</dbReference>
<dbReference type="PROSITE" id="PS01124">
    <property type="entry name" value="HTH_ARAC_FAMILY_2"/>
    <property type="match status" value="1"/>
</dbReference>
<proteinExistence type="predicted"/>
<keyword evidence="3" id="KW-0238">DNA-binding</keyword>
<dbReference type="Gene3D" id="1.10.10.60">
    <property type="entry name" value="Homeodomain-like"/>
    <property type="match status" value="1"/>
</dbReference>
<dbReference type="SMART" id="SM00342">
    <property type="entry name" value="HTH_ARAC"/>
    <property type="match status" value="1"/>
</dbReference>
<evidence type="ECO:0000313" key="10">
    <source>
        <dbReference type="Proteomes" id="UP000677875"/>
    </source>
</evidence>
<dbReference type="SUPFAM" id="SSF46689">
    <property type="entry name" value="Homeodomain-like"/>
    <property type="match status" value="2"/>
</dbReference>
<keyword evidence="1" id="KW-0678">Repressor</keyword>
<name>A0A941AWR1_9ACTN</name>
<dbReference type="GO" id="GO:0043565">
    <property type="term" value="F:sequence-specific DNA binding"/>
    <property type="evidence" value="ECO:0007669"/>
    <property type="project" value="InterPro"/>
</dbReference>
<feature type="domain" description="HTH araC/xylS-type" evidence="8">
    <location>
        <begin position="178"/>
        <end position="275"/>
    </location>
</feature>
<evidence type="ECO:0000256" key="1">
    <source>
        <dbReference type="ARBA" id="ARBA00022491"/>
    </source>
</evidence>
<dbReference type="InterPro" id="IPR009057">
    <property type="entry name" value="Homeodomain-like_sf"/>
</dbReference>